<dbReference type="Proteomes" id="UP001281731">
    <property type="component" value="Unassembled WGS sequence"/>
</dbReference>
<dbReference type="CDD" id="cd02440">
    <property type="entry name" value="AdoMet_MTases"/>
    <property type="match status" value="1"/>
</dbReference>
<dbReference type="PROSITE" id="PS51682">
    <property type="entry name" value="SAM_OMT_I"/>
    <property type="match status" value="1"/>
</dbReference>
<dbReference type="InterPro" id="IPR029063">
    <property type="entry name" value="SAM-dependent_MTases_sf"/>
</dbReference>
<dbReference type="PANTHER" id="PTHR10509">
    <property type="entry name" value="O-METHYLTRANSFERASE-RELATED"/>
    <property type="match status" value="1"/>
</dbReference>
<evidence type="ECO:0000256" key="1">
    <source>
        <dbReference type="ARBA" id="ARBA00022603"/>
    </source>
</evidence>
<feature type="region of interest" description="Disordered" evidence="4">
    <location>
        <begin position="208"/>
        <end position="235"/>
    </location>
</feature>
<evidence type="ECO:0000256" key="3">
    <source>
        <dbReference type="ARBA" id="ARBA00022691"/>
    </source>
</evidence>
<keyword evidence="2 5" id="KW-0808">Transferase</keyword>
<dbReference type="SUPFAM" id="SSF53335">
    <property type="entry name" value="S-adenosyl-L-methionine-dependent methyltransferases"/>
    <property type="match status" value="1"/>
</dbReference>
<dbReference type="GO" id="GO:0032259">
    <property type="term" value="P:methylation"/>
    <property type="evidence" value="ECO:0007669"/>
    <property type="project" value="UniProtKB-KW"/>
</dbReference>
<evidence type="ECO:0000256" key="2">
    <source>
        <dbReference type="ARBA" id="ARBA00022679"/>
    </source>
</evidence>
<dbReference type="RefSeq" id="WP_102165524.1">
    <property type="nucleotide sequence ID" value="NZ_CP126967.1"/>
</dbReference>
<accession>A0AAW9HXL8</accession>
<sequence>MSDQIQCWQYAEEVVIEPEIIATARDVATDFGIRSISAATGNFLTMLMKTARVKNVVEVGTGTGISGMYMLRSGNIHLTTLDTESEAQHAARDFFTKAGARPGRVRLINGRSADLLPRLASASYDCVVIDGDPLEAPGDVDEAMRLLRPGGLIVILHALQGGKIADPARREEKVVAIRGLIKDMNDAENIDTTLVPIGDGVLVARLTDTTPAGKPAPVPSNRRSSFGTRKTPRLP</sequence>
<keyword evidence="3" id="KW-0949">S-adenosyl-L-methionine</keyword>
<dbReference type="GO" id="GO:0008757">
    <property type="term" value="F:S-adenosylmethionine-dependent methyltransferase activity"/>
    <property type="evidence" value="ECO:0007669"/>
    <property type="project" value="TreeGrafter"/>
</dbReference>
<proteinExistence type="predicted"/>
<name>A0AAW9HXL8_9ACTO</name>
<protein>
    <submittedName>
        <fullName evidence="5">O-methyltransferase</fullName>
        <ecNumber evidence="5">2.1.1.-</ecNumber>
    </submittedName>
</protein>
<dbReference type="InterPro" id="IPR002935">
    <property type="entry name" value="SAM_O-MeTrfase"/>
</dbReference>
<evidence type="ECO:0000256" key="4">
    <source>
        <dbReference type="SAM" id="MobiDB-lite"/>
    </source>
</evidence>
<dbReference type="GO" id="GO:0008171">
    <property type="term" value="F:O-methyltransferase activity"/>
    <property type="evidence" value="ECO:0007669"/>
    <property type="project" value="InterPro"/>
</dbReference>
<dbReference type="EC" id="2.1.1.-" evidence="5"/>
<dbReference type="AlphaFoldDB" id="A0AAW9HXL8"/>
<gene>
    <name evidence="5" type="ORF">R6G80_03270</name>
</gene>
<dbReference type="InterPro" id="IPR050362">
    <property type="entry name" value="Cation-dep_OMT"/>
</dbReference>
<organism evidence="5 6">
    <name type="scientific">Actinotignum urinale</name>
    <dbReference type="NCBI Taxonomy" id="190146"/>
    <lineage>
        <taxon>Bacteria</taxon>
        <taxon>Bacillati</taxon>
        <taxon>Actinomycetota</taxon>
        <taxon>Actinomycetes</taxon>
        <taxon>Actinomycetales</taxon>
        <taxon>Actinomycetaceae</taxon>
        <taxon>Actinotignum</taxon>
    </lineage>
</organism>
<comment type="caution">
    <text evidence="5">The sequence shown here is derived from an EMBL/GenBank/DDBJ whole genome shotgun (WGS) entry which is preliminary data.</text>
</comment>
<dbReference type="EMBL" id="JAWNGC010000003">
    <property type="protein sequence ID" value="MDY5154744.1"/>
    <property type="molecule type" value="Genomic_DNA"/>
</dbReference>
<evidence type="ECO:0000313" key="6">
    <source>
        <dbReference type="Proteomes" id="UP001281731"/>
    </source>
</evidence>
<dbReference type="Pfam" id="PF01596">
    <property type="entry name" value="Methyltransf_3"/>
    <property type="match status" value="1"/>
</dbReference>
<reference evidence="5" key="1">
    <citation type="submission" date="2023-10" db="EMBL/GenBank/DDBJ databases">
        <title>Whole Genome based description of the genera Actinobaculum and Actinotignum reveals a complex phylogenetic relationship within the species included in the genus Actinotignum.</title>
        <authorList>
            <person name="Jensen C.S."/>
            <person name="Dargis R."/>
            <person name="Kemp M."/>
            <person name="Christensen J.J."/>
        </authorList>
    </citation>
    <scope>NUCLEOTIDE SEQUENCE</scope>
    <source>
        <strain evidence="5">SLA_B511</strain>
    </source>
</reference>
<dbReference type="Gene3D" id="3.40.50.150">
    <property type="entry name" value="Vaccinia Virus protein VP39"/>
    <property type="match status" value="1"/>
</dbReference>
<evidence type="ECO:0000313" key="5">
    <source>
        <dbReference type="EMBL" id="MDY5154744.1"/>
    </source>
</evidence>
<keyword evidence="1 5" id="KW-0489">Methyltransferase</keyword>
<dbReference type="PANTHER" id="PTHR10509:SF85">
    <property type="entry name" value="O-METHYLTRANSFERASE RV1220C-RELATED"/>
    <property type="match status" value="1"/>
</dbReference>